<accession>A0A397TCU3</accession>
<protein>
    <submittedName>
        <fullName evidence="2">Uncharacterized protein</fullName>
    </submittedName>
</protein>
<evidence type="ECO:0000256" key="1">
    <source>
        <dbReference type="SAM" id="MobiDB-lite"/>
    </source>
</evidence>
<dbReference type="Proteomes" id="UP000265703">
    <property type="component" value="Unassembled WGS sequence"/>
</dbReference>
<dbReference type="AlphaFoldDB" id="A0A397TCU3"/>
<comment type="caution">
    <text evidence="2">The sequence shown here is derived from an EMBL/GenBank/DDBJ whole genome shotgun (WGS) entry which is preliminary data.</text>
</comment>
<feature type="compositionally biased region" description="Polar residues" evidence="1">
    <location>
        <begin position="70"/>
        <end position="90"/>
    </location>
</feature>
<evidence type="ECO:0000313" key="3">
    <source>
        <dbReference type="Proteomes" id="UP000265703"/>
    </source>
</evidence>
<proteinExistence type="predicted"/>
<feature type="region of interest" description="Disordered" evidence="1">
    <location>
        <begin position="50"/>
        <end position="90"/>
    </location>
</feature>
<gene>
    <name evidence="2" type="ORF">C1645_735020</name>
</gene>
<dbReference type="OrthoDB" id="2395414at2759"/>
<sequence>MATYGCIYHQMFLERYLVNCHSKAICPNWDCKGREIETFLSPDLFKEIDKPTTSTAEDTSSQREHLENPTELSTEASKNESTLQLGSASGTNTASIDFLKLYNEIVDAEDVSMRTAQELILHYFYFGKALEERYKFYRDSKRTAQGLVNDEVRKQIPESISESLLRKTKERVQKIYDLFSELGPDRIKRIQTFTVVTITKLSQDDIMYWHFTAPQVI</sequence>
<name>A0A397TCU3_9GLOM</name>
<organism evidence="2 3">
    <name type="scientific">Glomus cerebriforme</name>
    <dbReference type="NCBI Taxonomy" id="658196"/>
    <lineage>
        <taxon>Eukaryota</taxon>
        <taxon>Fungi</taxon>
        <taxon>Fungi incertae sedis</taxon>
        <taxon>Mucoromycota</taxon>
        <taxon>Glomeromycotina</taxon>
        <taxon>Glomeromycetes</taxon>
        <taxon>Glomerales</taxon>
        <taxon>Glomeraceae</taxon>
        <taxon>Glomus</taxon>
    </lineage>
</organism>
<reference evidence="2 3" key="1">
    <citation type="submission" date="2018-06" db="EMBL/GenBank/DDBJ databases">
        <title>Comparative genomics reveals the genomic features of Rhizophagus irregularis, R. cerebriforme, R. diaphanum and Gigaspora rosea, and their symbiotic lifestyle signature.</title>
        <authorList>
            <person name="Morin E."/>
            <person name="San Clemente H."/>
            <person name="Chen E.C.H."/>
            <person name="De La Providencia I."/>
            <person name="Hainaut M."/>
            <person name="Kuo A."/>
            <person name="Kohler A."/>
            <person name="Murat C."/>
            <person name="Tang N."/>
            <person name="Roy S."/>
            <person name="Loubradou J."/>
            <person name="Henrissat B."/>
            <person name="Grigoriev I.V."/>
            <person name="Corradi N."/>
            <person name="Roux C."/>
            <person name="Martin F.M."/>
        </authorList>
    </citation>
    <scope>NUCLEOTIDE SEQUENCE [LARGE SCALE GENOMIC DNA]</scope>
    <source>
        <strain evidence="2 3">DAOM 227022</strain>
    </source>
</reference>
<evidence type="ECO:0000313" key="2">
    <source>
        <dbReference type="EMBL" id="RIA94127.1"/>
    </source>
</evidence>
<dbReference type="EMBL" id="QKYT01000089">
    <property type="protein sequence ID" value="RIA94127.1"/>
    <property type="molecule type" value="Genomic_DNA"/>
</dbReference>
<keyword evidence="3" id="KW-1185">Reference proteome</keyword>